<dbReference type="InterPro" id="IPR002755">
    <property type="entry name" value="DNA_primase_S"/>
</dbReference>
<comment type="similarity">
    <text evidence="3 12">Belongs to the eukaryotic-type primase small subunit family.</text>
</comment>
<keyword evidence="6 12" id="KW-0808">Transferase</keyword>
<keyword evidence="14" id="KW-1185">Reference proteome</keyword>
<evidence type="ECO:0000256" key="12">
    <source>
        <dbReference type="RuleBase" id="RU003514"/>
    </source>
</evidence>
<sequence>MLDVQAHDEISDIMAMDAAEQNFFSDDDMTEVDRDMSKVHLNQATPDRFKTKSFPMAASNFNSKLTSMQAMENDPVILLRTFYNRFFPYKTYFNWLNYDTTPNKNFVQREFSFTLASDTYLRYNSFSDAEELRNEIERLQPVKIDIGAIYTAKPKDKKTINPKAFQPVEKELVFDIDMTDYDEIRTCCSGGDICHKCWGFMTVAIKVIHAALKEDFGFKHILWVYSGRRGVHCWVCDERARKLNNEARSAIVSYLEVVKGGAEMSRKVKLPATLHPSLTRSLDILRQYFLPLVVKDQGVFNDEKSWKKILNIIPDQAVQAKLAERWEGTDASGKSRWDDLRTELEKNEYAKRKTGDKLNLIPRDIIFQYTYPRLDDKVSTNINHLLKSPFCVHPKTQRVCVPINPDTCDQFDPFSVPTLQTLTKELESYNAANTKETDKRMADYDKTSLKEYIGTFELFVDGLLKEALERKRAEASVSMEF</sequence>
<dbReference type="NCBIfam" id="TIGR00335">
    <property type="entry name" value="primase_sml"/>
    <property type="match status" value="1"/>
</dbReference>
<dbReference type="InterPro" id="IPR014052">
    <property type="entry name" value="DNA_primase_ssu_euk/arc"/>
</dbReference>
<gene>
    <name evidence="13" type="ORF">K450DRAFT_240711</name>
</gene>
<keyword evidence="10" id="KW-0862">Zinc</keyword>
<keyword evidence="4 12" id="KW-0240">DNA-directed RNA polymerase</keyword>
<evidence type="ECO:0000256" key="8">
    <source>
        <dbReference type="ARBA" id="ARBA00022705"/>
    </source>
</evidence>
<evidence type="ECO:0000256" key="5">
    <source>
        <dbReference type="ARBA" id="ARBA00022515"/>
    </source>
</evidence>
<dbReference type="GO" id="GO:0006269">
    <property type="term" value="P:DNA replication, synthesis of primer"/>
    <property type="evidence" value="ECO:0007669"/>
    <property type="project" value="UniProtKB-KW"/>
</dbReference>
<keyword evidence="9" id="KW-0479">Metal-binding</keyword>
<evidence type="ECO:0000256" key="7">
    <source>
        <dbReference type="ARBA" id="ARBA00022695"/>
    </source>
</evidence>
<evidence type="ECO:0000256" key="11">
    <source>
        <dbReference type="ARBA" id="ARBA00023163"/>
    </source>
</evidence>
<dbReference type="Gene3D" id="3.90.920.10">
    <property type="entry name" value="DNA primase, PRIM domain"/>
    <property type="match status" value="1"/>
</dbReference>
<evidence type="ECO:0000313" key="14">
    <source>
        <dbReference type="Proteomes" id="UP001206595"/>
    </source>
</evidence>
<dbReference type="Pfam" id="PF01896">
    <property type="entry name" value="DNA_primase_S"/>
    <property type="match status" value="1"/>
</dbReference>
<comment type="cofactor">
    <cofactor evidence="2">
        <name>Mg(2+)</name>
        <dbReference type="ChEBI" id="CHEBI:18420"/>
    </cofactor>
</comment>
<dbReference type="RefSeq" id="XP_051444627.1">
    <property type="nucleotide sequence ID" value="XM_051588976.1"/>
</dbReference>
<comment type="caution">
    <text evidence="13">The sequence shown here is derived from an EMBL/GenBank/DDBJ whole genome shotgun (WGS) entry which is preliminary data.</text>
</comment>
<keyword evidence="11" id="KW-0804">Transcription</keyword>
<dbReference type="GeneID" id="75914321"/>
<protein>
    <recommendedName>
        <fullName evidence="12">DNA primase</fullName>
        <ecNumber evidence="12">2.7.7.-</ecNumber>
    </recommendedName>
</protein>
<dbReference type="PANTHER" id="PTHR10536">
    <property type="entry name" value="DNA PRIMASE SMALL SUBUNIT"/>
    <property type="match status" value="1"/>
</dbReference>
<dbReference type="Proteomes" id="UP001206595">
    <property type="component" value="Unassembled WGS sequence"/>
</dbReference>
<dbReference type="SUPFAM" id="SSF56747">
    <property type="entry name" value="Prim-pol domain"/>
    <property type="match status" value="1"/>
</dbReference>
<keyword evidence="8 12" id="KW-0235">DNA replication</keyword>
<evidence type="ECO:0000256" key="10">
    <source>
        <dbReference type="ARBA" id="ARBA00022833"/>
    </source>
</evidence>
<dbReference type="EC" id="2.7.7.-" evidence="12"/>
<evidence type="ECO:0000256" key="2">
    <source>
        <dbReference type="ARBA" id="ARBA00001946"/>
    </source>
</evidence>
<evidence type="ECO:0000256" key="3">
    <source>
        <dbReference type="ARBA" id="ARBA00009762"/>
    </source>
</evidence>
<dbReference type="CDD" id="cd04860">
    <property type="entry name" value="AE_Prim_S"/>
    <property type="match status" value="1"/>
</dbReference>
<evidence type="ECO:0000256" key="6">
    <source>
        <dbReference type="ARBA" id="ARBA00022679"/>
    </source>
</evidence>
<evidence type="ECO:0000256" key="4">
    <source>
        <dbReference type="ARBA" id="ARBA00022478"/>
    </source>
</evidence>
<proteinExistence type="inferred from homology"/>
<accession>A0AAD5E9H9</accession>
<evidence type="ECO:0000313" key="13">
    <source>
        <dbReference type="EMBL" id="KAI8579623.1"/>
    </source>
</evidence>
<keyword evidence="7" id="KW-0548">Nucleotidyltransferase</keyword>
<organism evidence="13 14">
    <name type="scientific">Umbelopsis ramanniana AG</name>
    <dbReference type="NCBI Taxonomy" id="1314678"/>
    <lineage>
        <taxon>Eukaryota</taxon>
        <taxon>Fungi</taxon>
        <taxon>Fungi incertae sedis</taxon>
        <taxon>Mucoromycota</taxon>
        <taxon>Mucoromycotina</taxon>
        <taxon>Umbelopsidomycetes</taxon>
        <taxon>Umbelopsidales</taxon>
        <taxon>Umbelopsidaceae</taxon>
        <taxon>Umbelopsis</taxon>
    </lineage>
</organism>
<dbReference type="GO" id="GO:0046872">
    <property type="term" value="F:metal ion binding"/>
    <property type="evidence" value="ECO:0007669"/>
    <property type="project" value="UniProtKB-KW"/>
</dbReference>
<dbReference type="AlphaFoldDB" id="A0AAD5E9H9"/>
<dbReference type="EMBL" id="MU620918">
    <property type="protein sequence ID" value="KAI8579623.1"/>
    <property type="molecule type" value="Genomic_DNA"/>
</dbReference>
<reference evidence="13" key="1">
    <citation type="submission" date="2021-06" db="EMBL/GenBank/DDBJ databases">
        <authorList>
            <consortium name="DOE Joint Genome Institute"/>
            <person name="Mondo S.J."/>
            <person name="Amses K.R."/>
            <person name="Simmons D.R."/>
            <person name="Longcore J.E."/>
            <person name="Seto K."/>
            <person name="Alves G.H."/>
            <person name="Bonds A.E."/>
            <person name="Quandt C.A."/>
            <person name="Davis W.J."/>
            <person name="Chang Y."/>
            <person name="Letcher P.M."/>
            <person name="Powell M.J."/>
            <person name="Kuo A."/>
            <person name="Labutti K."/>
            <person name="Pangilinan J."/>
            <person name="Andreopoulos W."/>
            <person name="Tritt A."/>
            <person name="Riley R."/>
            <person name="Hundley H."/>
            <person name="Johnson J."/>
            <person name="Lipzen A."/>
            <person name="Barry K."/>
            <person name="Berbee M.L."/>
            <person name="Buchler N.E."/>
            <person name="Grigoriev I.V."/>
            <person name="Spatafora J.W."/>
            <person name="Stajich J.E."/>
            <person name="James T.Y."/>
        </authorList>
    </citation>
    <scope>NUCLEOTIDE SEQUENCE</scope>
    <source>
        <strain evidence="13">AG</strain>
    </source>
</reference>
<evidence type="ECO:0000256" key="1">
    <source>
        <dbReference type="ARBA" id="ARBA00001936"/>
    </source>
</evidence>
<reference evidence="13" key="2">
    <citation type="journal article" date="2022" name="Proc. Natl. Acad. Sci. U.S.A.">
        <title>Diploid-dominant life cycles characterize the early evolution of Fungi.</title>
        <authorList>
            <person name="Amses K.R."/>
            <person name="Simmons D.R."/>
            <person name="Longcore J.E."/>
            <person name="Mondo S.J."/>
            <person name="Seto K."/>
            <person name="Jeronimo G.H."/>
            <person name="Bonds A.E."/>
            <person name="Quandt C.A."/>
            <person name="Davis W.J."/>
            <person name="Chang Y."/>
            <person name="Federici B.A."/>
            <person name="Kuo A."/>
            <person name="LaButti K."/>
            <person name="Pangilinan J."/>
            <person name="Andreopoulos W."/>
            <person name="Tritt A."/>
            <person name="Riley R."/>
            <person name="Hundley H."/>
            <person name="Johnson J."/>
            <person name="Lipzen A."/>
            <person name="Barry K."/>
            <person name="Lang B.F."/>
            <person name="Cuomo C.A."/>
            <person name="Buchler N.E."/>
            <person name="Grigoriev I.V."/>
            <person name="Spatafora J.W."/>
            <person name="Stajich J.E."/>
            <person name="James T.Y."/>
        </authorList>
    </citation>
    <scope>NUCLEOTIDE SEQUENCE</scope>
    <source>
        <strain evidence="13">AG</strain>
    </source>
</reference>
<dbReference type="GO" id="GO:0005658">
    <property type="term" value="C:alpha DNA polymerase:primase complex"/>
    <property type="evidence" value="ECO:0007669"/>
    <property type="project" value="UniProtKB-ARBA"/>
</dbReference>
<dbReference type="GO" id="GO:0003899">
    <property type="term" value="F:DNA-directed RNA polymerase activity"/>
    <property type="evidence" value="ECO:0007669"/>
    <property type="project" value="InterPro"/>
</dbReference>
<dbReference type="FunFam" id="3.90.920.10:FF:000001">
    <property type="entry name" value="DNA primase"/>
    <property type="match status" value="1"/>
</dbReference>
<evidence type="ECO:0000256" key="9">
    <source>
        <dbReference type="ARBA" id="ARBA00022723"/>
    </source>
</evidence>
<keyword evidence="5 12" id="KW-0639">Primosome</keyword>
<comment type="cofactor">
    <cofactor evidence="1">
        <name>Mn(2+)</name>
        <dbReference type="ChEBI" id="CHEBI:29035"/>
    </cofactor>
</comment>
<name>A0AAD5E9H9_UMBRA</name>